<dbReference type="InterPro" id="IPR029332">
    <property type="entry name" value="PEHE_dom"/>
</dbReference>
<dbReference type="Pfam" id="PF15275">
    <property type="entry name" value="PEHE"/>
    <property type="match status" value="1"/>
</dbReference>
<dbReference type="Gene3D" id="1.20.5.170">
    <property type="match status" value="1"/>
</dbReference>
<feature type="region of interest" description="Disordered" evidence="2">
    <location>
        <begin position="533"/>
        <end position="557"/>
    </location>
</feature>
<evidence type="ECO:0000313" key="5">
    <source>
        <dbReference type="Proteomes" id="UP000789390"/>
    </source>
</evidence>
<dbReference type="InterPro" id="IPR026711">
    <property type="entry name" value="Msl-1"/>
</dbReference>
<evidence type="ECO:0000256" key="2">
    <source>
        <dbReference type="SAM" id="MobiDB-lite"/>
    </source>
</evidence>
<feature type="compositionally biased region" description="Basic and acidic residues" evidence="2">
    <location>
        <begin position="467"/>
        <end position="478"/>
    </location>
</feature>
<name>A0A8J2SCX5_9CRUS</name>
<comment type="caution">
    <text evidence="4">The sequence shown here is derived from an EMBL/GenBank/DDBJ whole genome shotgun (WGS) entry which is preliminary data.</text>
</comment>
<dbReference type="SMART" id="SM01300">
    <property type="entry name" value="PEHE"/>
    <property type="match status" value="1"/>
</dbReference>
<dbReference type="GO" id="GO:0072487">
    <property type="term" value="C:MSL complex"/>
    <property type="evidence" value="ECO:0007669"/>
    <property type="project" value="InterPro"/>
</dbReference>
<dbReference type="Gene3D" id="6.10.250.2000">
    <property type="match status" value="1"/>
</dbReference>
<feature type="region of interest" description="Disordered" evidence="2">
    <location>
        <begin position="252"/>
        <end position="284"/>
    </location>
</feature>
<organism evidence="4 5">
    <name type="scientific">Daphnia galeata</name>
    <dbReference type="NCBI Taxonomy" id="27404"/>
    <lineage>
        <taxon>Eukaryota</taxon>
        <taxon>Metazoa</taxon>
        <taxon>Ecdysozoa</taxon>
        <taxon>Arthropoda</taxon>
        <taxon>Crustacea</taxon>
        <taxon>Branchiopoda</taxon>
        <taxon>Diplostraca</taxon>
        <taxon>Cladocera</taxon>
        <taxon>Anomopoda</taxon>
        <taxon>Daphniidae</taxon>
        <taxon>Daphnia</taxon>
    </lineage>
</organism>
<dbReference type="OrthoDB" id="6022555at2759"/>
<sequence>MTHAFPLLNKLATTHGMLLMRGATSDLKVMAESVGSVGHAVSRSSATVVQTESSFKKTNKNLPANKNNNKTSDNFKSQSPSEDKTIQYGALPCETDHMYHTNFTDDSSKYRELANEVANLKALVLFHLDLIQQQSECNAAKDKQLSALKHENEMLQQKLERMERRVQLQTSKQKNEVIVEDNFPTGKITDPSLHQSGSAVTGNMIATRTQSKVSGSSSVPHIPDQQQSFPNCDKLPTVEEIPRKRIKTLLPVRTKPCPSPPPAKRRRTTKSLESSESEDQTPVVLPNDNILDDLINQAVEEGAIINLNDTNVPSDHIIEAKVVLEPCALPVLLVEKESVPSEPNALDTPIHPEHKRIQECLAQKPPIRESAQLKKEVILTTEEPYLTHLGESFREPEVVTNEAQVEVPRWIIKPLSGRTAAHGIENLDDEVFSKRHLKHEVDEKRRKRWDLQRFREQRQYEKLRARYEGEDRSQDRIRTQAPAELSSTSGTHCGTLWAGPEDVTHIQVEPWLPVSVFGIPLPNIAPADFQLPWSSSRSGDLQEPLTKRRQRRSYKAE</sequence>
<dbReference type="Proteomes" id="UP000789390">
    <property type="component" value="Unassembled WGS sequence"/>
</dbReference>
<feature type="coiled-coil region" evidence="1">
    <location>
        <begin position="138"/>
        <end position="172"/>
    </location>
</feature>
<dbReference type="PANTHER" id="PTHR21656">
    <property type="entry name" value="MALE-SPECIFIC LETHAL-1 PROTEIN"/>
    <property type="match status" value="1"/>
</dbReference>
<dbReference type="AlphaFoldDB" id="A0A8J2SCX5"/>
<proteinExistence type="predicted"/>
<feature type="compositionally biased region" description="Polar residues" evidence="2">
    <location>
        <begin position="71"/>
        <end position="80"/>
    </location>
</feature>
<feature type="compositionally biased region" description="Low complexity" evidence="2">
    <location>
        <begin position="60"/>
        <end position="70"/>
    </location>
</feature>
<dbReference type="PROSITE" id="PS52052">
    <property type="entry name" value="PEHE"/>
    <property type="match status" value="1"/>
</dbReference>
<keyword evidence="1" id="KW-0175">Coiled coil</keyword>
<feature type="region of interest" description="Disordered" evidence="2">
    <location>
        <begin position="52"/>
        <end position="83"/>
    </location>
</feature>
<evidence type="ECO:0000259" key="3">
    <source>
        <dbReference type="PROSITE" id="PS52052"/>
    </source>
</evidence>
<feature type="region of interest" description="Disordered" evidence="2">
    <location>
        <begin position="209"/>
        <end position="233"/>
    </location>
</feature>
<evidence type="ECO:0000313" key="4">
    <source>
        <dbReference type="EMBL" id="CAH0113150.1"/>
    </source>
</evidence>
<feature type="compositionally biased region" description="Polar residues" evidence="2">
    <location>
        <begin position="209"/>
        <end position="230"/>
    </location>
</feature>
<feature type="region of interest" description="Disordered" evidence="2">
    <location>
        <begin position="467"/>
        <end position="491"/>
    </location>
</feature>
<accession>A0A8J2SCX5</accession>
<evidence type="ECO:0000256" key="1">
    <source>
        <dbReference type="SAM" id="Coils"/>
    </source>
</evidence>
<reference evidence="4" key="1">
    <citation type="submission" date="2021-11" db="EMBL/GenBank/DDBJ databases">
        <authorList>
            <person name="Schell T."/>
        </authorList>
    </citation>
    <scope>NUCLEOTIDE SEQUENCE</scope>
    <source>
        <strain evidence="4">M5</strain>
    </source>
</reference>
<keyword evidence="5" id="KW-1185">Reference proteome</keyword>
<feature type="compositionally biased region" description="Basic residues" evidence="2">
    <location>
        <begin position="547"/>
        <end position="557"/>
    </location>
</feature>
<dbReference type="PANTHER" id="PTHR21656:SF2">
    <property type="entry name" value="MALE-SPECIFIC LETHAL 1 HOMOLOG"/>
    <property type="match status" value="1"/>
</dbReference>
<protein>
    <recommendedName>
        <fullName evidence="3">PEHE domain-containing protein</fullName>
    </recommendedName>
</protein>
<dbReference type="EMBL" id="CAKKLH010000336">
    <property type="protein sequence ID" value="CAH0113150.1"/>
    <property type="molecule type" value="Genomic_DNA"/>
</dbReference>
<dbReference type="GO" id="GO:0003682">
    <property type="term" value="F:chromatin binding"/>
    <property type="evidence" value="ECO:0007669"/>
    <property type="project" value="TreeGrafter"/>
</dbReference>
<gene>
    <name evidence="4" type="ORF">DGAL_LOCUS16952</name>
</gene>
<feature type="domain" description="PEHE" evidence="3">
    <location>
        <begin position="404"/>
        <end position="533"/>
    </location>
</feature>